<dbReference type="SUPFAM" id="SSF56808">
    <property type="entry name" value="Ribosomal protein L1"/>
    <property type="match status" value="1"/>
</dbReference>
<dbReference type="AlphaFoldDB" id="G0UVA4"/>
<organism evidence="2">
    <name type="scientific">Trypanosoma congolense (strain IL3000)</name>
    <dbReference type="NCBI Taxonomy" id="1068625"/>
    <lineage>
        <taxon>Eukaryota</taxon>
        <taxon>Discoba</taxon>
        <taxon>Euglenozoa</taxon>
        <taxon>Kinetoplastea</taxon>
        <taxon>Metakinetoplastina</taxon>
        <taxon>Trypanosomatida</taxon>
        <taxon>Trypanosomatidae</taxon>
        <taxon>Trypanosoma</taxon>
        <taxon>Nannomonas</taxon>
    </lineage>
</organism>
<reference evidence="2" key="1">
    <citation type="journal article" date="2012" name="Proc. Natl. Acad. Sci. U.S.A.">
        <title>Antigenic diversity is generated by distinct evolutionary mechanisms in African trypanosome species.</title>
        <authorList>
            <person name="Jackson A.P."/>
            <person name="Berry A."/>
            <person name="Aslett M."/>
            <person name="Allison H.C."/>
            <person name="Burton P."/>
            <person name="Vavrova-Anderson J."/>
            <person name="Brown R."/>
            <person name="Browne H."/>
            <person name="Corton N."/>
            <person name="Hauser H."/>
            <person name="Gamble J."/>
            <person name="Gilderthorp R."/>
            <person name="Marcello L."/>
            <person name="McQuillan J."/>
            <person name="Otto T.D."/>
            <person name="Quail M.A."/>
            <person name="Sanders M.J."/>
            <person name="van Tonder A."/>
            <person name="Ginger M.L."/>
            <person name="Field M.C."/>
            <person name="Barry J.D."/>
            <person name="Hertz-Fowler C."/>
            <person name="Berriman M."/>
        </authorList>
    </citation>
    <scope>NUCLEOTIDE SEQUENCE</scope>
    <source>
        <strain evidence="2">IL3000</strain>
    </source>
</reference>
<dbReference type="EMBL" id="HE575323">
    <property type="protein sequence ID" value="CCC93319.1"/>
    <property type="molecule type" value="Genomic_DNA"/>
</dbReference>
<dbReference type="InterPro" id="IPR023674">
    <property type="entry name" value="Ribosomal_uL1-like"/>
</dbReference>
<protein>
    <recommendedName>
        <fullName evidence="3">Ribosomal protein L1p/L10e family</fullName>
    </recommendedName>
</protein>
<sequence length="297" mass="32545">MPQDKRLIITRAVLYKIQRVCASPDEAAQEGIFIEFVVPAVVVTQCPELLSTYTFQLPNGVYQMNGRTTCLIVPRVLSGAAFKINKRHGYYDAVVTAEAICKPGDAEALRRAAQVAKTFSHFVVDSRIVSKLPVCITDIAAVTRVLPARPSTTTLQQNVGVSGEERRKGSGKTSGGPQNRAAHTPAPERTTAVTETPLAQLSRKCITPLRDLRSDQSLTLSLSQGATGSVLRVRRPGQLVLRVGHGGMVAGDVCANAKSFVYALKREFPTVWKYIHEFQMTSARTEPIRFMEVHIQK</sequence>
<proteinExistence type="predicted"/>
<evidence type="ECO:0000256" key="1">
    <source>
        <dbReference type="SAM" id="MobiDB-lite"/>
    </source>
</evidence>
<gene>
    <name evidence="2" type="ORF">TCIL3000_10_780</name>
</gene>
<accession>G0UVA4</accession>
<dbReference type="VEuPathDB" id="TriTrypDB:TcIL3000_10_780"/>
<name>G0UVA4_TRYCI</name>
<evidence type="ECO:0008006" key="3">
    <source>
        <dbReference type="Google" id="ProtNLM"/>
    </source>
</evidence>
<evidence type="ECO:0000313" key="2">
    <source>
        <dbReference type="EMBL" id="CCC93319.1"/>
    </source>
</evidence>
<feature type="region of interest" description="Disordered" evidence="1">
    <location>
        <begin position="154"/>
        <end position="192"/>
    </location>
</feature>